<dbReference type="AlphaFoldDB" id="R7W4J4"/>
<dbReference type="InterPro" id="IPR018456">
    <property type="entry name" value="PTR2_symporter_CS"/>
</dbReference>
<reference evidence="7" key="1">
    <citation type="submission" date="2015-06" db="UniProtKB">
        <authorList>
            <consortium name="EnsemblPlants"/>
        </authorList>
    </citation>
    <scope>IDENTIFICATION</scope>
</reference>
<accession>R7W4J4</accession>
<name>R7W4J4_AEGTA</name>
<dbReference type="InterPro" id="IPR000109">
    <property type="entry name" value="POT_fam"/>
</dbReference>
<evidence type="ECO:0000256" key="5">
    <source>
        <dbReference type="ARBA" id="ARBA00023136"/>
    </source>
</evidence>
<dbReference type="PROSITE" id="PS01023">
    <property type="entry name" value="PTR2_2"/>
    <property type="match status" value="1"/>
</dbReference>
<dbReference type="Pfam" id="PF00854">
    <property type="entry name" value="PTR2"/>
    <property type="match status" value="1"/>
</dbReference>
<evidence type="ECO:0000256" key="4">
    <source>
        <dbReference type="ARBA" id="ARBA00022989"/>
    </source>
</evidence>
<evidence type="ECO:0000256" key="1">
    <source>
        <dbReference type="ARBA" id="ARBA00004141"/>
    </source>
</evidence>
<keyword evidence="6" id="KW-0813">Transport</keyword>
<organism evidence="7">
    <name type="scientific">Aegilops tauschii</name>
    <name type="common">Tausch's goatgrass</name>
    <name type="synonym">Aegilops squarrosa</name>
    <dbReference type="NCBI Taxonomy" id="37682"/>
    <lineage>
        <taxon>Eukaryota</taxon>
        <taxon>Viridiplantae</taxon>
        <taxon>Streptophyta</taxon>
        <taxon>Embryophyta</taxon>
        <taxon>Tracheophyta</taxon>
        <taxon>Spermatophyta</taxon>
        <taxon>Magnoliopsida</taxon>
        <taxon>Liliopsida</taxon>
        <taxon>Poales</taxon>
        <taxon>Poaceae</taxon>
        <taxon>BOP clade</taxon>
        <taxon>Pooideae</taxon>
        <taxon>Triticodae</taxon>
        <taxon>Triticeae</taxon>
        <taxon>Triticinae</taxon>
        <taxon>Aegilops</taxon>
    </lineage>
</organism>
<dbReference type="Gene3D" id="1.20.1250.20">
    <property type="entry name" value="MFS general substrate transporter like domains"/>
    <property type="match status" value="1"/>
</dbReference>
<dbReference type="GO" id="GO:0022857">
    <property type="term" value="F:transmembrane transporter activity"/>
    <property type="evidence" value="ECO:0007669"/>
    <property type="project" value="InterPro"/>
</dbReference>
<dbReference type="GO" id="GO:0006857">
    <property type="term" value="P:oligopeptide transport"/>
    <property type="evidence" value="ECO:0007669"/>
    <property type="project" value="InterPro"/>
</dbReference>
<comment type="subcellular location">
    <subcellularLocation>
        <location evidence="1 6">Membrane</location>
        <topology evidence="1 6">Multi-pass membrane protein</topology>
    </subcellularLocation>
</comment>
<comment type="similarity">
    <text evidence="2 6">Belongs to the major facilitator superfamily. Proton-dependent oligopeptide transporter (POT/PTR) (TC 2.A.17) family.</text>
</comment>
<protein>
    <submittedName>
        <fullName evidence="7">Peptide transporter PTR2</fullName>
    </submittedName>
</protein>
<evidence type="ECO:0000256" key="3">
    <source>
        <dbReference type="ARBA" id="ARBA00022692"/>
    </source>
</evidence>
<dbReference type="SUPFAM" id="SSF103473">
    <property type="entry name" value="MFS general substrate transporter"/>
    <property type="match status" value="1"/>
</dbReference>
<dbReference type="GO" id="GO:0016020">
    <property type="term" value="C:membrane"/>
    <property type="evidence" value="ECO:0007669"/>
    <property type="project" value="UniProtKB-SubCell"/>
</dbReference>
<keyword evidence="5" id="KW-0472">Membrane</keyword>
<keyword evidence="4" id="KW-1133">Transmembrane helix</keyword>
<keyword evidence="3 6" id="KW-0812">Transmembrane</keyword>
<evidence type="ECO:0000256" key="2">
    <source>
        <dbReference type="ARBA" id="ARBA00005982"/>
    </source>
</evidence>
<dbReference type="InterPro" id="IPR036259">
    <property type="entry name" value="MFS_trans_sf"/>
</dbReference>
<evidence type="ECO:0000256" key="6">
    <source>
        <dbReference type="RuleBase" id="RU003755"/>
    </source>
</evidence>
<sequence>MAGGVLLVLSSPAAAGGRSFLLYAGQSQSSRFPRCERFEKLVKLVIRLRGDSPLVSCEVSAHPDDETKGTYTNTMRLIEYALKCQVKDLLVRAVQTEVYTLTFDAPLISQHLKTIELERVNLECSALNFSGCPALEGLKMTHCWAYAHKISSESLKYLCITGFCSVLDDSHMRISTPALVSLQLDDFHGLTPYLENMPFLVTAYVRLGKGCFDFTFCNLNMEGDCDVPCCGCHTYLVDEGVLLSGLTHAVNLELIAEPEKIIYNWDLKWHPIFGNLKTLLLNEWFTAIDLVCILQHSPVLEMLTLQLGNTEKLIGITGAQETVKESFVCAHLKDEGSEHTSDGTVDINKQPAIRRTTGNWRACYFILGAEFTEGICFFGIQKNLVTYLTSVLHESNVDAARNVSTWIGSCFFTPLIGAFLADTYWGRYRAIVVFLSVYTVGMLVMTLSASLPVLMPSNLSTSEIQRAMVYLGLYLVALGTGGIKPCTSALGADQFDTADPVERVTKGSFFNWYYFLVNVGSLLSTTVLVWVQDNVGWGLGYAIPMVLMGFGLVVFVSGRKVYRYKKLGGSPLKRLSQVVVAAARNYRLKLPDDDSALLHEETEANSSTERTSQFRFLDKAAIVVAPSSGKAVETMDPWRTCTVSQVEELKMLLRMCPVWASLLFFFAVTAQMSSTLIEQGMAMDNRVGRFTVPPASLSTFDILAVAAFIPVYDLMLVPLVRRATGRDRGLSQLQRLGVGLALSVLGMAYSASVETRRLAAAGAGRSVNIMWQTPSYVVLGVAEVFTSVGIMEFFYDESPESMKSMGAALAQLAISAGNYLNSAVLGVVASATGRGGAPGWIPDDLNEGHLDYFFWMMAGLSVLNLLMFIYFSLRYKG</sequence>
<proteinExistence type="inferred from homology"/>
<dbReference type="PANTHER" id="PTHR11654">
    <property type="entry name" value="OLIGOPEPTIDE TRANSPORTER-RELATED"/>
    <property type="match status" value="1"/>
</dbReference>
<evidence type="ECO:0000313" key="7">
    <source>
        <dbReference type="EnsemblPlants" id="EMT14648"/>
    </source>
</evidence>
<dbReference type="EnsemblPlants" id="EMT14648">
    <property type="protein sequence ID" value="EMT14648"/>
    <property type="gene ID" value="F775_13097"/>
</dbReference>
<dbReference type="ExpressionAtlas" id="R7W4J4">
    <property type="expression patterns" value="baseline"/>
</dbReference>